<sequence>MAAVGRRSPAALTLDPLPACITCHARHSCAGRREFLISESLPRPSNCALLPESGRPGDHDCLRPQR</sequence>
<evidence type="ECO:0000313" key="3">
    <source>
        <dbReference type="Proteomes" id="UP000324222"/>
    </source>
</evidence>
<dbReference type="EMBL" id="VSRR010064650">
    <property type="protein sequence ID" value="MPC84175.1"/>
    <property type="molecule type" value="Genomic_DNA"/>
</dbReference>
<organism evidence="2 3">
    <name type="scientific">Portunus trituberculatus</name>
    <name type="common">Swimming crab</name>
    <name type="synonym">Neptunus trituberculatus</name>
    <dbReference type="NCBI Taxonomy" id="210409"/>
    <lineage>
        <taxon>Eukaryota</taxon>
        <taxon>Metazoa</taxon>
        <taxon>Ecdysozoa</taxon>
        <taxon>Arthropoda</taxon>
        <taxon>Crustacea</taxon>
        <taxon>Multicrustacea</taxon>
        <taxon>Malacostraca</taxon>
        <taxon>Eumalacostraca</taxon>
        <taxon>Eucarida</taxon>
        <taxon>Decapoda</taxon>
        <taxon>Pleocyemata</taxon>
        <taxon>Brachyura</taxon>
        <taxon>Eubrachyura</taxon>
        <taxon>Portunoidea</taxon>
        <taxon>Portunidae</taxon>
        <taxon>Portuninae</taxon>
        <taxon>Portunus</taxon>
    </lineage>
</organism>
<gene>
    <name evidence="2" type="ORF">E2C01_078903</name>
</gene>
<evidence type="ECO:0000256" key="1">
    <source>
        <dbReference type="SAM" id="MobiDB-lite"/>
    </source>
</evidence>
<feature type="compositionally biased region" description="Basic and acidic residues" evidence="1">
    <location>
        <begin position="55"/>
        <end position="66"/>
    </location>
</feature>
<keyword evidence="3" id="KW-1185">Reference proteome</keyword>
<dbReference type="Proteomes" id="UP000324222">
    <property type="component" value="Unassembled WGS sequence"/>
</dbReference>
<accession>A0A5B7INX9</accession>
<name>A0A5B7INX9_PORTR</name>
<feature type="region of interest" description="Disordered" evidence="1">
    <location>
        <begin position="47"/>
        <end position="66"/>
    </location>
</feature>
<reference evidence="2 3" key="1">
    <citation type="submission" date="2019-05" db="EMBL/GenBank/DDBJ databases">
        <title>Another draft genome of Portunus trituberculatus and its Hox gene families provides insights of decapod evolution.</title>
        <authorList>
            <person name="Jeong J.-H."/>
            <person name="Song I."/>
            <person name="Kim S."/>
            <person name="Choi T."/>
            <person name="Kim D."/>
            <person name="Ryu S."/>
            <person name="Kim W."/>
        </authorList>
    </citation>
    <scope>NUCLEOTIDE SEQUENCE [LARGE SCALE GENOMIC DNA]</scope>
    <source>
        <tissue evidence="2">Muscle</tissue>
    </source>
</reference>
<dbReference type="AlphaFoldDB" id="A0A5B7INX9"/>
<protein>
    <submittedName>
        <fullName evidence="2">Uncharacterized protein</fullName>
    </submittedName>
</protein>
<proteinExistence type="predicted"/>
<evidence type="ECO:0000313" key="2">
    <source>
        <dbReference type="EMBL" id="MPC84175.1"/>
    </source>
</evidence>
<comment type="caution">
    <text evidence="2">The sequence shown here is derived from an EMBL/GenBank/DDBJ whole genome shotgun (WGS) entry which is preliminary data.</text>
</comment>